<gene>
    <name evidence="2" type="ORF">BJP34_26865</name>
</gene>
<reference evidence="3" key="1">
    <citation type="submission" date="2016-10" db="EMBL/GenBank/DDBJ databases">
        <title>Comparative genomics uncovers the prolific and rare metabolic potential of the cyanobacterial genus Moorea.</title>
        <authorList>
            <person name="Leao T."/>
            <person name="Castelao G."/>
            <person name="Korobeynikov A."/>
            <person name="Monroe E.A."/>
            <person name="Podell S."/>
            <person name="Glukhov E."/>
            <person name="Allen E."/>
            <person name="Gerwick W.H."/>
            <person name="Gerwick L."/>
        </authorList>
    </citation>
    <scope>NUCLEOTIDE SEQUENCE [LARGE SCALE GENOMIC DNA]</scope>
    <source>
        <strain evidence="3">PAL-8-15-08-1</strain>
    </source>
</reference>
<dbReference type="Proteomes" id="UP000177870">
    <property type="component" value="Chromosome"/>
</dbReference>
<evidence type="ECO:0000313" key="2">
    <source>
        <dbReference type="EMBL" id="AOX02582.1"/>
    </source>
</evidence>
<dbReference type="RefSeq" id="WP_070394985.1">
    <property type="nucleotide sequence ID" value="NZ_CP017599.1"/>
</dbReference>
<dbReference type="Pfam" id="PF05050">
    <property type="entry name" value="Methyltransf_21"/>
    <property type="match status" value="1"/>
</dbReference>
<dbReference type="STRING" id="1458985.BJP34_26865"/>
<dbReference type="InterPro" id="IPR006342">
    <property type="entry name" value="FkbM_mtfrase"/>
</dbReference>
<dbReference type="GO" id="GO:0008171">
    <property type="term" value="F:O-methyltransferase activity"/>
    <property type="evidence" value="ECO:0007669"/>
    <property type="project" value="TreeGrafter"/>
</dbReference>
<protein>
    <recommendedName>
        <fullName evidence="1">Methyltransferase FkbM domain-containing protein</fullName>
    </recommendedName>
</protein>
<dbReference type="InterPro" id="IPR029063">
    <property type="entry name" value="SAM-dependent_MTases_sf"/>
</dbReference>
<name>A0A1D8TY60_9CYAN</name>
<dbReference type="PANTHER" id="PTHR36973:SF4">
    <property type="entry name" value="NODULATION PROTEIN"/>
    <property type="match status" value="1"/>
</dbReference>
<dbReference type="OrthoDB" id="292760at2"/>
<dbReference type="PANTHER" id="PTHR36973">
    <property type="entry name" value="SLL1456 PROTEIN-RELATED"/>
    <property type="match status" value="1"/>
</dbReference>
<dbReference type="AlphaFoldDB" id="A0A1D8TY60"/>
<dbReference type="EMBL" id="CP017599">
    <property type="protein sequence ID" value="AOX02582.1"/>
    <property type="molecule type" value="Genomic_DNA"/>
</dbReference>
<proteinExistence type="predicted"/>
<dbReference type="SUPFAM" id="SSF53335">
    <property type="entry name" value="S-adenosyl-L-methionine-dependent methyltransferases"/>
    <property type="match status" value="1"/>
</dbReference>
<evidence type="ECO:0000259" key="1">
    <source>
        <dbReference type="Pfam" id="PF05050"/>
    </source>
</evidence>
<accession>A0A1D8TY60</accession>
<feature type="domain" description="Methyltransferase FkbM" evidence="1">
    <location>
        <begin position="58"/>
        <end position="230"/>
    </location>
</feature>
<sequence>MASVKQEIGRLVNRLLASMNLKLLRLSDYKQIVEASPDPGRELWRWVRENYSIKTVIDIGANNGDFAEFLACYFNAKQTYVFEPLPSYLSDLEGKAAKIPNLKIFNVALSDYQGEEFFYENSYGPASSMLRISELCKKEFPQTSGESEIKVKVCPLDDLLQSELESDKFERDIFIKIDVQGVEDKVIKGGKKLFSLGRCVLVEMSFVPLYKEQPLFEEVHDCLVELGYRFAGIKNQINSIKSGQPLFCHCLYVR</sequence>
<dbReference type="KEGG" id="mpro:BJP34_26865"/>
<organism evidence="2 3">
    <name type="scientific">Moorena producens PAL-8-15-08-1</name>
    <dbReference type="NCBI Taxonomy" id="1458985"/>
    <lineage>
        <taxon>Bacteria</taxon>
        <taxon>Bacillati</taxon>
        <taxon>Cyanobacteriota</taxon>
        <taxon>Cyanophyceae</taxon>
        <taxon>Coleofasciculales</taxon>
        <taxon>Coleofasciculaceae</taxon>
        <taxon>Moorena</taxon>
    </lineage>
</organism>
<dbReference type="Gene3D" id="3.40.50.150">
    <property type="entry name" value="Vaccinia Virus protein VP39"/>
    <property type="match status" value="1"/>
</dbReference>
<evidence type="ECO:0000313" key="3">
    <source>
        <dbReference type="Proteomes" id="UP000177870"/>
    </source>
</evidence>
<dbReference type="NCBIfam" id="TIGR01444">
    <property type="entry name" value="fkbM_fam"/>
    <property type="match status" value="1"/>
</dbReference>
<dbReference type="InterPro" id="IPR053188">
    <property type="entry name" value="FkbM_Methyltransferase"/>
</dbReference>